<dbReference type="InterPro" id="IPR025307">
    <property type="entry name" value="FIIND_dom"/>
</dbReference>
<evidence type="ECO:0000256" key="2">
    <source>
        <dbReference type="ARBA" id="ARBA00022490"/>
    </source>
</evidence>
<dbReference type="Pfam" id="PF23679">
    <property type="entry name" value="UPA-FIIND"/>
    <property type="match status" value="1"/>
</dbReference>
<feature type="domain" description="FIIND" evidence="3">
    <location>
        <begin position="30"/>
        <end position="85"/>
    </location>
</feature>
<dbReference type="EMBL" id="VHII01000024">
    <property type="protein sequence ID" value="KAF1372025.1"/>
    <property type="molecule type" value="Genomic_DNA"/>
</dbReference>
<comment type="subcellular location">
    <subcellularLocation>
        <location evidence="1">Cytoplasm</location>
        <location evidence="1">Cytosol</location>
    </subcellularLocation>
</comment>
<accession>A0A6A5DZN5</accession>
<dbReference type="Proteomes" id="UP000465112">
    <property type="component" value="Chromosome 24"/>
</dbReference>
<keyword evidence="2" id="KW-0963">Cytoplasm</keyword>
<evidence type="ECO:0000313" key="5">
    <source>
        <dbReference type="Proteomes" id="UP000465112"/>
    </source>
</evidence>
<evidence type="ECO:0000259" key="3">
    <source>
        <dbReference type="Pfam" id="PF23679"/>
    </source>
</evidence>
<comment type="caution">
    <text evidence="4">The sequence shown here is derived from an EMBL/GenBank/DDBJ whole genome shotgun (WGS) entry which is preliminary data.</text>
</comment>
<evidence type="ECO:0000313" key="4">
    <source>
        <dbReference type="EMBL" id="KAF1372025.1"/>
    </source>
</evidence>
<organism evidence="4 5">
    <name type="scientific">Perca fluviatilis</name>
    <name type="common">European perch</name>
    <dbReference type="NCBI Taxonomy" id="8168"/>
    <lineage>
        <taxon>Eukaryota</taxon>
        <taxon>Metazoa</taxon>
        <taxon>Chordata</taxon>
        <taxon>Craniata</taxon>
        <taxon>Vertebrata</taxon>
        <taxon>Euteleostomi</taxon>
        <taxon>Actinopterygii</taxon>
        <taxon>Neopterygii</taxon>
        <taxon>Teleostei</taxon>
        <taxon>Neoteleostei</taxon>
        <taxon>Acanthomorphata</taxon>
        <taxon>Eupercaria</taxon>
        <taxon>Perciformes</taxon>
        <taxon>Percoidei</taxon>
        <taxon>Percidae</taxon>
        <taxon>Percinae</taxon>
        <taxon>Perca</taxon>
    </lineage>
</organism>
<protein>
    <recommendedName>
        <fullName evidence="3">FIIND domain-containing protein</fullName>
    </recommendedName>
</protein>
<evidence type="ECO:0000256" key="1">
    <source>
        <dbReference type="ARBA" id="ARBA00004514"/>
    </source>
</evidence>
<gene>
    <name evidence="4" type="ORF">PFLUV_G00277210</name>
</gene>
<sequence>MGRERASSNQLSGWLQGRCRTSSVQRRLLSVSSTFHTVTSEMKADFELEFGPNYQPTFEILLPINTPEVTLRVQDEGQSVWEHDVDMIGKVLIHLIQQKTIELWSYEDNRYQGG</sequence>
<keyword evidence="5" id="KW-1185">Reference proteome</keyword>
<reference evidence="4 5" key="1">
    <citation type="submission" date="2019-06" db="EMBL/GenBank/DDBJ databases">
        <title>A chromosome-scale genome assembly of the European perch, Perca fluviatilis.</title>
        <authorList>
            <person name="Roques C."/>
            <person name="Zahm M."/>
            <person name="Cabau C."/>
            <person name="Klopp C."/>
            <person name="Bouchez O."/>
            <person name="Donnadieu C."/>
            <person name="Kuhl H."/>
            <person name="Gislard M."/>
            <person name="Guendouz S."/>
            <person name="Journot L."/>
            <person name="Haffray P."/>
            <person name="Bestin A."/>
            <person name="Morvezen R."/>
            <person name="Feron R."/>
            <person name="Wen M."/>
            <person name="Jouanno E."/>
            <person name="Herpin A."/>
            <person name="Schartl M."/>
            <person name="Postlethwait J."/>
            <person name="Schaerlinger B."/>
            <person name="Chardard D."/>
            <person name="Lecocq T."/>
            <person name="Poncet C."/>
            <person name="Jaffrelo L."/>
            <person name="Lampietro C."/>
            <person name="Guiguen Y."/>
        </authorList>
    </citation>
    <scope>NUCLEOTIDE SEQUENCE [LARGE SCALE GENOMIC DNA]</scope>
    <source>
        <tissue evidence="4">Blood</tissue>
    </source>
</reference>
<name>A0A6A5DZN5_PERFL</name>
<dbReference type="AlphaFoldDB" id="A0A6A5DZN5"/>
<proteinExistence type="predicted"/>